<evidence type="ECO:0000313" key="1">
    <source>
        <dbReference type="EMBL" id="CAG8751226.1"/>
    </source>
</evidence>
<organism evidence="1 2">
    <name type="scientific">Acaulospora colombiana</name>
    <dbReference type="NCBI Taxonomy" id="27376"/>
    <lineage>
        <taxon>Eukaryota</taxon>
        <taxon>Fungi</taxon>
        <taxon>Fungi incertae sedis</taxon>
        <taxon>Mucoromycota</taxon>
        <taxon>Glomeromycotina</taxon>
        <taxon>Glomeromycetes</taxon>
        <taxon>Diversisporales</taxon>
        <taxon>Acaulosporaceae</taxon>
        <taxon>Acaulospora</taxon>
    </lineage>
</organism>
<reference evidence="1" key="1">
    <citation type="submission" date="2021-06" db="EMBL/GenBank/DDBJ databases">
        <authorList>
            <person name="Kallberg Y."/>
            <person name="Tangrot J."/>
            <person name="Rosling A."/>
        </authorList>
    </citation>
    <scope>NUCLEOTIDE SEQUENCE</scope>
    <source>
        <strain evidence="1">CL356</strain>
    </source>
</reference>
<protein>
    <submittedName>
        <fullName evidence="1">16899_t:CDS:1</fullName>
    </submittedName>
</protein>
<proteinExistence type="predicted"/>
<evidence type="ECO:0000313" key="2">
    <source>
        <dbReference type="Proteomes" id="UP000789525"/>
    </source>
</evidence>
<sequence>MAYILLRNATPILRAASSEVFGFIGRCSLEAFILQYHLWLAAGTSWRFVNFVVVAAIFIGISHRMAHATSELTSLICDTEDEHRIPSSRGALPVAEQTQNPSGTSSMEADEEHIPLQETQSAFPNDIMEDKVREVGVSDGLEGDDRTLMPEEEESLRLEEGTWTSSMRLTETNSSFSLPIRLASLAFCMWVLNVTWPDPPPSIP</sequence>
<dbReference type="Proteomes" id="UP000789525">
    <property type="component" value="Unassembled WGS sequence"/>
</dbReference>
<name>A0ACA9QH84_9GLOM</name>
<comment type="caution">
    <text evidence="1">The sequence shown here is derived from an EMBL/GenBank/DDBJ whole genome shotgun (WGS) entry which is preliminary data.</text>
</comment>
<keyword evidence="2" id="KW-1185">Reference proteome</keyword>
<dbReference type="EMBL" id="CAJVPT010053307">
    <property type="protein sequence ID" value="CAG8751226.1"/>
    <property type="molecule type" value="Genomic_DNA"/>
</dbReference>
<accession>A0ACA9QH84</accession>
<gene>
    <name evidence="1" type="ORF">ACOLOM_LOCUS12706</name>
</gene>